<reference evidence="1 2" key="1">
    <citation type="journal article" date="2016" name="J. Virol.">
        <title>Concurrence of Iridovirus, Polyomavirus, and a Unique Member of a New Group of Fish Papillomaviruses in Lymphocystis Disease-Affected Gilthead Sea Bream.</title>
        <authorList>
            <person name="Lopez-Bueno A."/>
            <person name="Mavian C."/>
            <person name="Labella A.M."/>
            <person name="Castro D."/>
            <person name="Borrego J.J."/>
            <person name="Alcami A."/>
            <person name="Alejo A."/>
        </authorList>
    </citation>
    <scope>NUCLEOTIDE SEQUENCE [LARGE SCALE GENOMIC DNA]</scope>
    <source>
        <strain evidence="1">SA9</strain>
    </source>
</reference>
<dbReference type="KEGG" id="vg:30902745"/>
<proteinExistence type="predicted"/>
<name>A0A1B2RW76_9VIRU</name>
<dbReference type="Proteomes" id="UP000149121">
    <property type="component" value="Segment"/>
</dbReference>
<sequence>MNEEAMNYFFPGKKLYFEPRINNFDSSTAKINFRRVTLLYQRVKSEYTLKQYILGSSMIFQRLIKNC</sequence>
<keyword evidence="2" id="KW-1185">Reference proteome</keyword>
<gene>
    <name evidence="1" type="ORF">LCDVSa169R</name>
</gene>
<organism evidence="1 2">
    <name type="scientific">Lymphocystis disease virus 3</name>
    <dbReference type="NCBI Taxonomy" id="2560566"/>
    <lineage>
        <taxon>Viruses</taxon>
        <taxon>Varidnaviria</taxon>
        <taxon>Bamfordvirae</taxon>
        <taxon>Nucleocytoviricota</taxon>
        <taxon>Megaviricetes</taxon>
        <taxon>Pimascovirales</taxon>
        <taxon>Pimascovirales incertae sedis</taxon>
        <taxon>Iridoviridae</taxon>
        <taxon>Alphairidovirinae</taxon>
        <taxon>Lymphocystivirus</taxon>
        <taxon>Lymphocystivirus sparus1</taxon>
    </lineage>
</organism>
<evidence type="ECO:0000313" key="2">
    <source>
        <dbReference type="Proteomes" id="UP000149121"/>
    </source>
</evidence>
<dbReference type="EMBL" id="KX643370">
    <property type="protein sequence ID" value="AOC55253.1"/>
    <property type="molecule type" value="Genomic_DNA"/>
</dbReference>
<evidence type="ECO:0000313" key="1">
    <source>
        <dbReference type="EMBL" id="AOC55253.1"/>
    </source>
</evidence>
<protein>
    <submittedName>
        <fullName evidence="1">Uncharacterized protein</fullName>
    </submittedName>
</protein>
<accession>A0A1B2RW76</accession>